<evidence type="ECO:0000259" key="1">
    <source>
        <dbReference type="Pfam" id="PF07859"/>
    </source>
</evidence>
<dbReference type="PANTHER" id="PTHR23024">
    <property type="entry name" value="ARYLACETAMIDE DEACETYLASE"/>
    <property type="match status" value="1"/>
</dbReference>
<dbReference type="InterPro" id="IPR050466">
    <property type="entry name" value="Carboxylest/Gibb_receptor"/>
</dbReference>
<dbReference type="SUPFAM" id="SSF53474">
    <property type="entry name" value="alpha/beta-Hydrolases"/>
    <property type="match status" value="1"/>
</dbReference>
<name>A0A4U6UXL8_SETVI</name>
<protein>
    <recommendedName>
        <fullName evidence="1">Alpha/beta hydrolase fold-3 domain-containing protein</fullName>
    </recommendedName>
</protein>
<dbReference type="Gene3D" id="3.40.50.1820">
    <property type="entry name" value="alpha/beta hydrolase"/>
    <property type="match status" value="1"/>
</dbReference>
<accession>A0A4U6UXL8</accession>
<reference evidence="2" key="1">
    <citation type="submission" date="2019-03" db="EMBL/GenBank/DDBJ databases">
        <title>WGS assembly of Setaria viridis.</title>
        <authorList>
            <person name="Huang P."/>
            <person name="Jenkins J."/>
            <person name="Grimwood J."/>
            <person name="Barry K."/>
            <person name="Healey A."/>
            <person name="Mamidi S."/>
            <person name="Sreedasyam A."/>
            <person name="Shu S."/>
            <person name="Feldman M."/>
            <person name="Wu J."/>
            <person name="Yu Y."/>
            <person name="Chen C."/>
            <person name="Johnson J."/>
            <person name="Rokhsar D."/>
            <person name="Baxter I."/>
            <person name="Schmutz J."/>
            <person name="Brutnell T."/>
            <person name="Kellogg E."/>
        </authorList>
    </citation>
    <scope>NUCLEOTIDE SEQUENCE [LARGE SCALE GENOMIC DNA]</scope>
</reference>
<evidence type="ECO:0000313" key="3">
    <source>
        <dbReference type="Proteomes" id="UP000298652"/>
    </source>
</evidence>
<dbReference type="Proteomes" id="UP000298652">
    <property type="component" value="Chromosome 4"/>
</dbReference>
<sequence>MDHLDDEVQHDFSPFIRQYKSGRVVRLGAADDTVPAGADTARTGVSSKDVVIDPSTGLWARLYLPAELPAAGRRAKLPVVVYYHGGAFVIGSTANRPTHEYLNSLAADADVLVVSPEYRLAPEHPLPTAHDDSWEGLKWVASHATGDGPAEPWLVEHGDLSRVFLGGVSAGANIAHHMAARAGEHGLDVPIRGMLVIHPYFISEAALRTASPTGVMKEKSEAFWRFVCPGTPGLHDPLCNPFSEAAGGSAARVGAERVLVCVAEKDGLRDRGVWYYESLRASGYRGEVDLHESVGEGHVFHHSKPDCEQARLLHARVLSFLRHE</sequence>
<dbReference type="PANTHER" id="PTHR23024:SF593">
    <property type="entry name" value="ALPHA_BETA HYDROLASE FOLD-3 DOMAIN-CONTAINING PROTEIN"/>
    <property type="match status" value="1"/>
</dbReference>
<feature type="domain" description="Alpha/beta hydrolase fold-3" evidence="1">
    <location>
        <begin position="80"/>
        <end position="301"/>
    </location>
</feature>
<dbReference type="Pfam" id="PF07859">
    <property type="entry name" value="Abhydrolase_3"/>
    <property type="match status" value="1"/>
</dbReference>
<dbReference type="InterPro" id="IPR029058">
    <property type="entry name" value="AB_hydrolase_fold"/>
</dbReference>
<dbReference type="InterPro" id="IPR013094">
    <property type="entry name" value="AB_hydrolase_3"/>
</dbReference>
<gene>
    <name evidence="2" type="ORF">SEVIR_4G077700v2</name>
</gene>
<dbReference type="AlphaFoldDB" id="A0A4U6UXL8"/>
<keyword evidence="3" id="KW-1185">Reference proteome</keyword>
<evidence type="ECO:0000313" key="2">
    <source>
        <dbReference type="EMBL" id="TKW20305.1"/>
    </source>
</evidence>
<proteinExistence type="predicted"/>
<dbReference type="GO" id="GO:0016787">
    <property type="term" value="F:hydrolase activity"/>
    <property type="evidence" value="ECO:0007669"/>
    <property type="project" value="InterPro"/>
</dbReference>
<dbReference type="OMA" id="HSDDWIN"/>
<dbReference type="EMBL" id="CM016555">
    <property type="protein sequence ID" value="TKW20305.1"/>
    <property type="molecule type" value="Genomic_DNA"/>
</dbReference>
<organism evidence="2 3">
    <name type="scientific">Setaria viridis</name>
    <name type="common">Green bristlegrass</name>
    <name type="synonym">Setaria italica subsp. viridis</name>
    <dbReference type="NCBI Taxonomy" id="4556"/>
    <lineage>
        <taxon>Eukaryota</taxon>
        <taxon>Viridiplantae</taxon>
        <taxon>Streptophyta</taxon>
        <taxon>Embryophyta</taxon>
        <taxon>Tracheophyta</taxon>
        <taxon>Spermatophyta</taxon>
        <taxon>Magnoliopsida</taxon>
        <taxon>Liliopsida</taxon>
        <taxon>Poales</taxon>
        <taxon>Poaceae</taxon>
        <taxon>PACMAD clade</taxon>
        <taxon>Panicoideae</taxon>
        <taxon>Panicodae</taxon>
        <taxon>Paniceae</taxon>
        <taxon>Cenchrinae</taxon>
        <taxon>Setaria</taxon>
    </lineage>
</organism>
<dbReference type="Gramene" id="TKW20305">
    <property type="protein sequence ID" value="TKW20305"/>
    <property type="gene ID" value="SEVIR_4G077700v2"/>
</dbReference>